<organism evidence="3 4">
    <name type="scientific">Priestia iocasae</name>
    <dbReference type="NCBI Taxonomy" id="2291674"/>
    <lineage>
        <taxon>Bacteria</taxon>
        <taxon>Bacillati</taxon>
        <taxon>Bacillota</taxon>
        <taxon>Bacilli</taxon>
        <taxon>Bacillales</taxon>
        <taxon>Bacillaceae</taxon>
        <taxon>Priestia</taxon>
    </lineage>
</organism>
<accession>A0ABS2QVG6</accession>
<keyword evidence="4" id="KW-1185">Reference proteome</keyword>
<feature type="domain" description="HD" evidence="2">
    <location>
        <begin position="196"/>
        <end position="295"/>
    </location>
</feature>
<dbReference type="RefSeq" id="WP_205187342.1">
    <property type="nucleotide sequence ID" value="NZ_JAFBFC010000004.1"/>
</dbReference>
<dbReference type="EMBL" id="JAFBFC010000004">
    <property type="protein sequence ID" value="MBM7703454.1"/>
    <property type="molecule type" value="Genomic_DNA"/>
</dbReference>
<dbReference type="InterPro" id="IPR050124">
    <property type="entry name" value="tRNA_CCA-adding_enzyme"/>
</dbReference>
<dbReference type="InterPro" id="IPR006674">
    <property type="entry name" value="HD_domain"/>
</dbReference>
<dbReference type="InterPro" id="IPR027417">
    <property type="entry name" value="P-loop_NTPase"/>
</dbReference>
<comment type="caution">
    <text evidence="3">The sequence shown here is derived from an EMBL/GenBank/DDBJ whole genome shotgun (WGS) entry which is preliminary data.</text>
</comment>
<dbReference type="Proteomes" id="UP000809829">
    <property type="component" value="Unassembled WGS sequence"/>
</dbReference>
<evidence type="ECO:0000259" key="2">
    <source>
        <dbReference type="Pfam" id="PF01966"/>
    </source>
</evidence>
<sequence length="325" mass="37558">MGTFIMLIGLPGSGKSTFAVTLAEVHNAIILSSDAIREELFQKMDHQEDNNLIFETMNKRANHLIGNGENVIYDATNVGRKKRRHLIQHVIKANEKIAYYVNEHISTTKVRNAQRNRKVGEFVIERMYKSLQVPVLNEGWHKIRFTTPTFTSVVDSRNILEKLMLGEVDHDTLFTELARIIPDFQGIYDLPQDSSYHSFSVSRHTYYVYEKVKEDTKNEDMILLWTALFHDLGKAFCKSFCNYKGEKTRYANFIGHEHVSAQLAAYWLFALGYDEAFIKDVVTLVQFHMVPTQASEKKLKEVEWLIGSSLFQKLMLLHEADMQAK</sequence>
<dbReference type="PANTHER" id="PTHR47545">
    <property type="entry name" value="MULTIFUNCTIONAL CCA PROTEIN"/>
    <property type="match status" value="1"/>
</dbReference>
<dbReference type="SUPFAM" id="SSF109604">
    <property type="entry name" value="HD-domain/PDEase-like"/>
    <property type="match status" value="1"/>
</dbReference>
<dbReference type="SUPFAM" id="SSF52540">
    <property type="entry name" value="P-loop containing nucleoside triphosphate hydrolases"/>
    <property type="match status" value="1"/>
</dbReference>
<reference evidence="3 4" key="1">
    <citation type="submission" date="2021-01" db="EMBL/GenBank/DDBJ databases">
        <title>Genomic Encyclopedia of Type Strains, Phase IV (KMG-IV): sequencing the most valuable type-strain genomes for metagenomic binning, comparative biology and taxonomic classification.</title>
        <authorList>
            <person name="Goeker M."/>
        </authorList>
    </citation>
    <scope>NUCLEOTIDE SEQUENCE [LARGE SCALE GENOMIC DNA]</scope>
    <source>
        <strain evidence="3 4">DSM 104297</strain>
    </source>
</reference>
<keyword evidence="1" id="KW-0547">Nucleotide-binding</keyword>
<protein>
    <submittedName>
        <fullName evidence="3">Kinase</fullName>
    </submittedName>
</protein>
<dbReference type="Pfam" id="PF13671">
    <property type="entry name" value="AAA_33"/>
    <property type="match status" value="1"/>
</dbReference>
<dbReference type="Gene3D" id="3.40.50.300">
    <property type="entry name" value="P-loop containing nucleotide triphosphate hydrolases"/>
    <property type="match status" value="1"/>
</dbReference>
<evidence type="ECO:0000256" key="1">
    <source>
        <dbReference type="ARBA" id="ARBA00022741"/>
    </source>
</evidence>
<dbReference type="Pfam" id="PF01966">
    <property type="entry name" value="HD"/>
    <property type="match status" value="1"/>
</dbReference>
<dbReference type="GO" id="GO:0016301">
    <property type="term" value="F:kinase activity"/>
    <property type="evidence" value="ECO:0007669"/>
    <property type="project" value="UniProtKB-KW"/>
</dbReference>
<keyword evidence="3" id="KW-0418">Kinase</keyword>
<evidence type="ECO:0000313" key="3">
    <source>
        <dbReference type="EMBL" id="MBM7703454.1"/>
    </source>
</evidence>
<dbReference type="Gene3D" id="1.10.3090.10">
    <property type="entry name" value="cca-adding enzyme, domain 2"/>
    <property type="match status" value="1"/>
</dbReference>
<evidence type="ECO:0000313" key="4">
    <source>
        <dbReference type="Proteomes" id="UP000809829"/>
    </source>
</evidence>
<proteinExistence type="predicted"/>
<keyword evidence="3" id="KW-0808">Transferase</keyword>
<name>A0ABS2QVG6_9BACI</name>
<gene>
    <name evidence="3" type="ORF">JOC83_002303</name>
</gene>